<dbReference type="AlphaFoldDB" id="A0A081BC40"/>
<proteinExistence type="predicted"/>
<comment type="caution">
    <text evidence="1">The sequence shown here is derived from an EMBL/GenBank/DDBJ whole genome shotgun (WGS) entry which is preliminary data.</text>
</comment>
<protein>
    <submittedName>
        <fullName evidence="1">Uncharacterized protein</fullName>
    </submittedName>
</protein>
<dbReference type="RefSeq" id="WP_045446914.1">
    <property type="nucleotide sequence ID" value="NZ_BBIO01000010.1"/>
</dbReference>
<reference evidence="1 2" key="1">
    <citation type="submission" date="2014-07" db="EMBL/GenBank/DDBJ databases">
        <title>Tepidicaulis marinum gen. nov., sp. nov., a novel marine bacterium denitrifying nitrate to nitrous oxide strictly under microaerobic conditions.</title>
        <authorList>
            <person name="Takeuchi M."/>
            <person name="Yamagishi T."/>
            <person name="Kamagata Y."/>
            <person name="Oshima K."/>
            <person name="Hattori M."/>
            <person name="Katayama T."/>
            <person name="Hanada S."/>
            <person name="Tamaki H."/>
            <person name="Marumo K."/>
            <person name="Maeda H."/>
            <person name="Nedachi M."/>
            <person name="Iwasaki W."/>
            <person name="Suwa Y."/>
            <person name="Sakata S."/>
        </authorList>
    </citation>
    <scope>NUCLEOTIDE SEQUENCE [LARGE SCALE GENOMIC DNA]</scope>
    <source>
        <strain evidence="1 2">MA2</strain>
    </source>
</reference>
<dbReference type="eggNOG" id="COG1331">
    <property type="taxonomic scope" value="Bacteria"/>
</dbReference>
<evidence type="ECO:0000313" key="1">
    <source>
        <dbReference type="EMBL" id="GAK45608.1"/>
    </source>
</evidence>
<dbReference type="Proteomes" id="UP000028702">
    <property type="component" value="Unassembled WGS sequence"/>
</dbReference>
<dbReference type="EMBL" id="BBIO01000010">
    <property type="protein sequence ID" value="GAK45608.1"/>
    <property type="molecule type" value="Genomic_DNA"/>
</dbReference>
<gene>
    <name evidence="1" type="ORF">M2A_2107</name>
</gene>
<name>A0A081BC40_9HYPH</name>
<keyword evidence="2" id="KW-1185">Reference proteome</keyword>
<accession>A0A081BC40</accession>
<sequence>MQQEPLFLSENDPARGEKEAALRALDDEALGALYWLTRAAAKEAKERREMEALFSYVRGTKTIQRIAAERGLLIDARRRAG</sequence>
<dbReference type="STRING" id="1333998.M2A_2107"/>
<organism evidence="1 2">
    <name type="scientific">Tepidicaulis marinus</name>
    <dbReference type="NCBI Taxonomy" id="1333998"/>
    <lineage>
        <taxon>Bacteria</taxon>
        <taxon>Pseudomonadati</taxon>
        <taxon>Pseudomonadota</taxon>
        <taxon>Alphaproteobacteria</taxon>
        <taxon>Hyphomicrobiales</taxon>
        <taxon>Parvibaculaceae</taxon>
        <taxon>Tepidicaulis</taxon>
    </lineage>
</organism>
<evidence type="ECO:0000313" key="2">
    <source>
        <dbReference type="Proteomes" id="UP000028702"/>
    </source>
</evidence>